<dbReference type="Proteomes" id="UP000319438">
    <property type="component" value="Segment"/>
</dbReference>
<gene>
    <name evidence="1" type="ORF">PMV_287</name>
</gene>
<proteinExistence type="predicted"/>
<organism evidence="1 2">
    <name type="scientific">Port-miou virus</name>
    <dbReference type="NCBI Taxonomy" id="1733873"/>
    <lineage>
        <taxon>Viruses</taxon>
        <taxon>Varidnaviria</taxon>
        <taxon>Bamfordvirae</taxon>
        <taxon>Nucleocytoviricota</taxon>
        <taxon>Megaviricetes</taxon>
        <taxon>Pimascovirales</taxon>
        <taxon>Pimascovirales incertae sedis</taxon>
        <taxon>Marseilleviridae</taxon>
        <taxon>Losannavirus</taxon>
        <taxon>Losannavirus lausannense</taxon>
        <taxon>Lausannevirus</taxon>
    </lineage>
</organism>
<reference evidence="1" key="1">
    <citation type="journal article" date="2015" name="Genome Announc.">
        <title>Complete Genome Sequence of a New Member of the Marseilleviridae Recovered from the Brackish Submarine Spring in the Cassis Port-Miou Calanque, France.</title>
        <authorList>
            <person name="Doutre G."/>
            <person name="Arfib B."/>
            <person name="Rochette P."/>
            <person name="Claverie J.M."/>
            <person name="Bonin P."/>
            <person name="Abergel C."/>
        </authorList>
    </citation>
    <scope>NUCLEOTIDE SEQUENCE [LARGE SCALE GENOMIC DNA]</scope>
    <source>
        <strain evidence="1">1</strain>
    </source>
</reference>
<accession>A0A0N9PVQ6</accession>
<evidence type="ECO:0000313" key="1">
    <source>
        <dbReference type="EMBL" id="ALH06985.1"/>
    </source>
</evidence>
<dbReference type="EMBL" id="KT428292">
    <property type="protein sequence ID" value="ALH06985.1"/>
    <property type="molecule type" value="Genomic_DNA"/>
</dbReference>
<protein>
    <submittedName>
        <fullName evidence="1">Uncharacterized protein</fullName>
    </submittedName>
</protein>
<name>A0A0N9PVQ6_9VIRU</name>
<evidence type="ECO:0000313" key="2">
    <source>
        <dbReference type="Proteomes" id="UP000319438"/>
    </source>
</evidence>
<sequence length="169" mass="18988">MSSVLSQKALYTTQIDPQSADRAWSERFNLASGSLCNINPLAFNRDQYGRMADPYTLKKVGYGSCNNVDPNYNLQAFIARENAVDRPVIAVDMSQRYMYDTMGVGRQQPLPTQCGEQPTNWWFQTGMNSDTHDQMACQSNGLSLPPQPMKSFACPSASLSTMFFPRYNN</sequence>